<dbReference type="AlphaFoldDB" id="A0A2V2VJB3"/>
<dbReference type="VEuPathDB" id="TriTrypDB:TCDM_06622"/>
<organism evidence="1 2">
    <name type="scientific">Trypanosoma cruzi</name>
    <dbReference type="NCBI Taxonomy" id="5693"/>
    <lineage>
        <taxon>Eukaryota</taxon>
        <taxon>Discoba</taxon>
        <taxon>Euglenozoa</taxon>
        <taxon>Kinetoplastea</taxon>
        <taxon>Metakinetoplastina</taxon>
        <taxon>Trypanosomatida</taxon>
        <taxon>Trypanosomatidae</taxon>
        <taxon>Trypanosoma</taxon>
        <taxon>Schizotrypanum</taxon>
    </lineage>
</organism>
<dbReference type="VEuPathDB" id="TriTrypDB:TcCLB.511867.90"/>
<dbReference type="CDD" id="cd08161">
    <property type="entry name" value="SET"/>
    <property type="match status" value="1"/>
</dbReference>
<evidence type="ECO:0000313" key="2">
    <source>
        <dbReference type="Proteomes" id="UP000246078"/>
    </source>
</evidence>
<evidence type="ECO:0008006" key="3">
    <source>
        <dbReference type="Google" id="ProtNLM"/>
    </source>
</evidence>
<dbReference type="SUPFAM" id="SSF82199">
    <property type="entry name" value="SET domain"/>
    <property type="match status" value="1"/>
</dbReference>
<comment type="caution">
    <text evidence="1">The sequence shown here is derived from an EMBL/GenBank/DDBJ whole genome shotgun (WGS) entry which is preliminary data.</text>
</comment>
<accession>A0A2V2VJB3</accession>
<dbReference type="Gene3D" id="3.90.1410.10">
    <property type="entry name" value="set domain protein methyltransferase, domain 1"/>
    <property type="match status" value="1"/>
</dbReference>
<proteinExistence type="predicted"/>
<name>A0A2V2VJB3_TRYCR</name>
<evidence type="ECO:0000313" key="1">
    <source>
        <dbReference type="EMBL" id="PWU96411.1"/>
    </source>
</evidence>
<dbReference type="VEuPathDB" id="TriTrypDB:TcCL_ESM03920"/>
<dbReference type="VEuPathDB" id="TriTrypDB:ECC02_004995"/>
<dbReference type="VEuPathDB" id="TriTrypDB:TcG_04635"/>
<dbReference type="VEuPathDB" id="TriTrypDB:TcBrA4_0091680"/>
<dbReference type="VEuPathDB" id="TriTrypDB:Tc_MARK_2325"/>
<dbReference type="InterPro" id="IPR046341">
    <property type="entry name" value="SET_dom_sf"/>
</dbReference>
<dbReference type="VEuPathDB" id="TriTrypDB:C4B63_12g391"/>
<dbReference type="VEuPathDB" id="TriTrypDB:TcCLB.440363.10"/>
<dbReference type="VEuPathDB" id="TriTrypDB:C3747_258g30"/>
<protein>
    <recommendedName>
        <fullName evidence="3">SET domain-containing protein</fullName>
    </recommendedName>
</protein>
<dbReference type="VEuPathDB" id="TriTrypDB:TCSYLVIO_003531"/>
<dbReference type="VEuPathDB" id="TriTrypDB:BCY84_21145"/>
<reference evidence="1 2" key="1">
    <citation type="journal article" date="2018" name="Microb. Genom.">
        <title>Expanding an expanded genome: long-read sequencing of Trypanosoma cruzi.</title>
        <authorList>
            <person name="Berna L."/>
            <person name="Rodriguez M."/>
            <person name="Chiribao M.L."/>
            <person name="Parodi-Talice A."/>
            <person name="Pita S."/>
            <person name="Rijo G."/>
            <person name="Alvarez-Valin F."/>
            <person name="Robello C."/>
        </authorList>
    </citation>
    <scope>NUCLEOTIDE SEQUENCE [LARGE SCALE GENOMIC DNA]</scope>
    <source>
        <strain evidence="1 2">TCC</strain>
    </source>
</reference>
<sequence>MTDADDTLADYWAWCAQNGVVSKKLFLRRGLHGFMPQFSLHVAESVRAGAVVATVPYLVTLNTQTIRGDMKPAAVPPIHAMCTFLTRRRRMDLVTARSLWLASCLACYRRLLAQGHALSIAPLLSRLIMPELPSPFTSTHIRCYPAIVASLPEGVDVAALEESVFSSLWKRVEGQLRVTHAALHFYHQRRVTNIPRHLVPSFDELSMAYRMVLHRSLLLPIDCVPSSPGDLADLFTEQPDLDLLPTLVPVVDVIRSSAVARTLLEAKGGGVRGSQDDSTAANCALYTCTQSDFVSSGTRRRVVFETEPLSSRRVVVCATRDLKEGEELLLDYGSE</sequence>
<dbReference type="Proteomes" id="UP000246078">
    <property type="component" value="Unassembled WGS sequence"/>
</dbReference>
<dbReference type="EMBL" id="PRFC01000258">
    <property type="protein sequence ID" value="PWU96411.1"/>
    <property type="molecule type" value="Genomic_DNA"/>
</dbReference>
<gene>
    <name evidence="1" type="ORF">C3747_258g30</name>
</gene>